<evidence type="ECO:0000256" key="1">
    <source>
        <dbReference type="SAM" id="Phobius"/>
    </source>
</evidence>
<keyword evidence="1" id="KW-0472">Membrane</keyword>
<dbReference type="NCBIfam" id="TIGR02876">
    <property type="entry name" value="spore_yqfD"/>
    <property type="match status" value="1"/>
</dbReference>
<protein>
    <submittedName>
        <fullName evidence="2">Sporulation protein YqfD</fullName>
    </submittedName>
</protein>
<keyword evidence="1" id="KW-1133">Transmembrane helix</keyword>
<dbReference type="InterPro" id="IPR010690">
    <property type="entry name" value="YqfD"/>
</dbReference>
<keyword evidence="1" id="KW-0812">Transmembrane</keyword>
<accession>A0A942TBL6</accession>
<keyword evidence="3" id="KW-1185">Reference proteome</keyword>
<dbReference type="PIRSF" id="PIRSF029895">
    <property type="entry name" value="SpoIV"/>
    <property type="match status" value="1"/>
</dbReference>
<proteinExistence type="predicted"/>
<comment type="caution">
    <text evidence="2">The sequence shown here is derived from an EMBL/GenBank/DDBJ whole genome shotgun (WGS) entry which is preliminary data.</text>
</comment>
<evidence type="ECO:0000313" key="3">
    <source>
        <dbReference type="Proteomes" id="UP000681414"/>
    </source>
</evidence>
<dbReference type="Proteomes" id="UP000681414">
    <property type="component" value="Unassembled WGS sequence"/>
</dbReference>
<gene>
    <name evidence="2" type="primary">yqfD</name>
    <name evidence="2" type="ORF">KHA97_06505</name>
</gene>
<dbReference type="Pfam" id="PF06898">
    <property type="entry name" value="YqfD"/>
    <property type="match status" value="1"/>
</dbReference>
<sequence>MKNQWLTFITGRVLVKAEGKGIERLINRLAQSGLIMWKVKKQKSGDVLFFIALPDLPKFRNAARKADCSISFIRGEGLPFILKRTQRNSGFLVGIVLFFLIAFMLSNVTWGIEIKGADPETEHKIRKELTQLGIRVGTFHMLNDKPDVIQQKLTDRIDNITWVGVELKGTTFHFNVVQKNEPKKPELKSPSNIVAKKKAVIADLFVEKGKPLVKINQYVEKGQVLVSGVIGSDDKPKLVSATGEVWGITWYNTKVEFPLKSHFQVYSGEEIRRHYIGAGKISIPFWGFKRINFKQYEIETIDHDLFFLGWKLPIKYSERTIRENEKMPRSLTKDEAMAAAIELARRDVENNIPADARVDREYILQQEVDNGKVKLSINFQVIENIAEERPIIQGD</sequence>
<dbReference type="AlphaFoldDB" id="A0A942TBL6"/>
<dbReference type="EMBL" id="JAGYPG010000001">
    <property type="protein sequence ID" value="MBS4194725.1"/>
    <property type="molecule type" value="Genomic_DNA"/>
</dbReference>
<evidence type="ECO:0000313" key="2">
    <source>
        <dbReference type="EMBL" id="MBS4194725.1"/>
    </source>
</evidence>
<name>A0A942TBL6_9BACI</name>
<reference evidence="2 3" key="1">
    <citation type="submission" date="2021-05" db="EMBL/GenBank/DDBJ databases">
        <title>Novel Bacillus species.</title>
        <authorList>
            <person name="Liu G."/>
        </authorList>
    </citation>
    <scope>NUCLEOTIDE SEQUENCE [LARGE SCALE GENOMIC DNA]</scope>
    <source>
        <strain evidence="3">FJAT-49780</strain>
    </source>
</reference>
<organism evidence="2 3">
    <name type="scientific">Lederbergia citri</name>
    <dbReference type="NCBI Taxonomy" id="2833580"/>
    <lineage>
        <taxon>Bacteria</taxon>
        <taxon>Bacillati</taxon>
        <taxon>Bacillota</taxon>
        <taxon>Bacilli</taxon>
        <taxon>Bacillales</taxon>
        <taxon>Bacillaceae</taxon>
        <taxon>Lederbergia</taxon>
    </lineage>
</organism>
<feature type="transmembrane region" description="Helical" evidence="1">
    <location>
        <begin position="91"/>
        <end position="112"/>
    </location>
</feature>